<proteinExistence type="predicted"/>
<dbReference type="Gramene" id="TVU05581">
    <property type="protein sequence ID" value="TVU05581"/>
    <property type="gene ID" value="EJB05_48749"/>
</dbReference>
<dbReference type="Gene3D" id="2.120.10.80">
    <property type="entry name" value="Kelch-type beta propeller"/>
    <property type="match status" value="1"/>
</dbReference>
<evidence type="ECO:0000313" key="1">
    <source>
        <dbReference type="EMBL" id="TVU05581.1"/>
    </source>
</evidence>
<dbReference type="PANTHER" id="PTHR33085:SF88">
    <property type="entry name" value="OS08G0165000 PROTEIN"/>
    <property type="match status" value="1"/>
</dbReference>
<protein>
    <submittedName>
        <fullName evidence="1">Uncharacterized protein</fullName>
    </submittedName>
</protein>
<gene>
    <name evidence="1" type="ORF">EJB05_48749</name>
</gene>
<organism evidence="1 2">
    <name type="scientific">Eragrostis curvula</name>
    <name type="common">weeping love grass</name>
    <dbReference type="NCBI Taxonomy" id="38414"/>
    <lineage>
        <taxon>Eukaryota</taxon>
        <taxon>Viridiplantae</taxon>
        <taxon>Streptophyta</taxon>
        <taxon>Embryophyta</taxon>
        <taxon>Tracheophyta</taxon>
        <taxon>Spermatophyta</taxon>
        <taxon>Magnoliopsida</taxon>
        <taxon>Liliopsida</taxon>
        <taxon>Poales</taxon>
        <taxon>Poaceae</taxon>
        <taxon>PACMAD clade</taxon>
        <taxon>Chloridoideae</taxon>
        <taxon>Eragrostideae</taxon>
        <taxon>Eragrostidinae</taxon>
        <taxon>Eragrostis</taxon>
    </lineage>
</organism>
<keyword evidence="2" id="KW-1185">Reference proteome</keyword>
<dbReference type="EMBL" id="RWGY01000051">
    <property type="protein sequence ID" value="TVU05581.1"/>
    <property type="molecule type" value="Genomic_DNA"/>
</dbReference>
<dbReference type="OrthoDB" id="594858at2759"/>
<dbReference type="PANTHER" id="PTHR33085">
    <property type="entry name" value="OS12G0113100 PROTEIN-RELATED"/>
    <property type="match status" value="1"/>
</dbReference>
<dbReference type="Pfam" id="PF07893">
    <property type="entry name" value="DUF1668"/>
    <property type="match status" value="1"/>
</dbReference>
<evidence type="ECO:0000313" key="2">
    <source>
        <dbReference type="Proteomes" id="UP000324897"/>
    </source>
</evidence>
<dbReference type="InterPro" id="IPR012871">
    <property type="entry name" value="DUF1668_ORYSA"/>
</dbReference>
<sequence length="265" mass="29522">MSFLRRFVYLVVQGHNNPGAITHDLYRINMSRFFNPKLPPARSPAPIADGRLPRASATFYASSCSMLLDAIGWCMQLNSMNFMFLAPDKVLATDDDTGRSTIYDGGLDEVRAGPTLTKIPNYCFPVSVAVGDDLYVLNGGHSHDNYFEALVHEEEHDGQSEDWRCQPLPTPPYLAHEIDAYAVVGGSELWVSAKDEGTFSFDTARGDWTKQGDWQLPFRGLAAYVPEYKLWFGLSSRNDVNHLCAFDLAGAAARRRQAPPTPRNL</sequence>
<feature type="non-terminal residue" evidence="1">
    <location>
        <position position="1"/>
    </location>
</feature>
<dbReference type="InterPro" id="IPR015915">
    <property type="entry name" value="Kelch-typ_b-propeller"/>
</dbReference>
<comment type="caution">
    <text evidence="1">The sequence shown here is derived from an EMBL/GenBank/DDBJ whole genome shotgun (WGS) entry which is preliminary data.</text>
</comment>
<name>A0A5J9T528_9POAL</name>
<accession>A0A5J9T528</accession>
<dbReference type="Proteomes" id="UP000324897">
    <property type="component" value="Unassembled WGS sequence"/>
</dbReference>
<dbReference type="AlphaFoldDB" id="A0A5J9T528"/>
<reference evidence="1 2" key="1">
    <citation type="journal article" date="2019" name="Sci. Rep.">
        <title>A high-quality genome of Eragrostis curvula grass provides insights into Poaceae evolution and supports new strategies to enhance forage quality.</title>
        <authorList>
            <person name="Carballo J."/>
            <person name="Santos B.A.C.M."/>
            <person name="Zappacosta D."/>
            <person name="Garbus I."/>
            <person name="Selva J.P."/>
            <person name="Gallo C.A."/>
            <person name="Diaz A."/>
            <person name="Albertini E."/>
            <person name="Caccamo M."/>
            <person name="Echenique V."/>
        </authorList>
    </citation>
    <scope>NUCLEOTIDE SEQUENCE [LARGE SCALE GENOMIC DNA]</scope>
    <source>
        <strain evidence="2">cv. Victoria</strain>
        <tissue evidence="1">Leaf</tissue>
    </source>
</reference>